<accession>A0A9D5QCI2</accession>
<evidence type="ECO:0000313" key="1">
    <source>
        <dbReference type="EMBL" id="MBD3364077.1"/>
    </source>
</evidence>
<organism evidence="1 2">
    <name type="scientific">candidate division WOR-3 bacterium</name>
    <dbReference type="NCBI Taxonomy" id="2052148"/>
    <lineage>
        <taxon>Bacteria</taxon>
        <taxon>Bacteria division WOR-3</taxon>
    </lineage>
</organism>
<name>A0A9D5QCI2_UNCW3</name>
<gene>
    <name evidence="1" type="ORF">GF359_02565</name>
</gene>
<reference evidence="1" key="1">
    <citation type="submission" date="2019-11" db="EMBL/GenBank/DDBJ databases">
        <title>Microbial mats filling the niche in hypersaline microbial mats.</title>
        <authorList>
            <person name="Wong H.L."/>
            <person name="Macleod F.I."/>
            <person name="White R.A. III"/>
            <person name="Burns B.P."/>
        </authorList>
    </citation>
    <scope>NUCLEOTIDE SEQUENCE</scope>
    <source>
        <strain evidence="1">Bin_327</strain>
    </source>
</reference>
<sequence length="60" mass="6541">MFMVKNKGNVDKEDAKDVYISMTKVQSNVTTLNSIDIGIRGIYSALASAKASAFFPRPVT</sequence>
<dbReference type="EMBL" id="WJKJ01000079">
    <property type="protein sequence ID" value="MBD3364077.1"/>
    <property type="molecule type" value="Genomic_DNA"/>
</dbReference>
<comment type="caution">
    <text evidence="1">The sequence shown here is derived from an EMBL/GenBank/DDBJ whole genome shotgun (WGS) entry which is preliminary data.</text>
</comment>
<proteinExistence type="predicted"/>
<dbReference type="AlphaFoldDB" id="A0A9D5QCI2"/>
<protein>
    <submittedName>
        <fullName evidence="1">Uncharacterized protein</fullName>
    </submittedName>
</protein>
<dbReference type="Proteomes" id="UP000630660">
    <property type="component" value="Unassembled WGS sequence"/>
</dbReference>
<evidence type="ECO:0000313" key="2">
    <source>
        <dbReference type="Proteomes" id="UP000630660"/>
    </source>
</evidence>